<feature type="compositionally biased region" description="Low complexity" evidence="1">
    <location>
        <begin position="10"/>
        <end position="27"/>
    </location>
</feature>
<feature type="region of interest" description="Disordered" evidence="1">
    <location>
        <begin position="95"/>
        <end position="118"/>
    </location>
</feature>
<dbReference type="AlphaFoldDB" id="A0A0F7SL20"/>
<organism evidence="2">
    <name type="scientific">Phaffia rhodozyma</name>
    <name type="common">Yeast</name>
    <name type="synonym">Xanthophyllomyces dendrorhous</name>
    <dbReference type="NCBI Taxonomy" id="264483"/>
    <lineage>
        <taxon>Eukaryota</taxon>
        <taxon>Fungi</taxon>
        <taxon>Dikarya</taxon>
        <taxon>Basidiomycota</taxon>
        <taxon>Agaricomycotina</taxon>
        <taxon>Tremellomycetes</taxon>
        <taxon>Cystofilobasidiales</taxon>
        <taxon>Mrakiaceae</taxon>
        <taxon>Phaffia</taxon>
    </lineage>
</organism>
<evidence type="ECO:0000313" key="2">
    <source>
        <dbReference type="EMBL" id="CED82106.1"/>
    </source>
</evidence>
<dbReference type="Pfam" id="PF11093">
    <property type="entry name" value="Mitochondr_Som1"/>
    <property type="match status" value="1"/>
</dbReference>
<dbReference type="InterPro" id="IPR024645">
    <property type="entry name" value="Mitochondr_Som1"/>
</dbReference>
<feature type="compositionally biased region" description="Basic and acidic residues" evidence="1">
    <location>
        <begin position="109"/>
        <end position="118"/>
    </location>
</feature>
<evidence type="ECO:0000256" key="1">
    <source>
        <dbReference type="SAM" id="MobiDB-lite"/>
    </source>
</evidence>
<reference evidence="2" key="1">
    <citation type="submission" date="2014-08" db="EMBL/GenBank/DDBJ databases">
        <authorList>
            <person name="Sharma Rahul"/>
            <person name="Thines Marco"/>
        </authorList>
    </citation>
    <scope>NUCLEOTIDE SEQUENCE</scope>
</reference>
<dbReference type="GO" id="GO:0042720">
    <property type="term" value="C:mitochondrial inner membrane peptidase complex"/>
    <property type="evidence" value="ECO:0007669"/>
    <property type="project" value="InterPro"/>
</dbReference>
<sequence>MTDSTREGQSANSVSSTSSTPKSSQESLPRCPLYDIVQYACQPHFNYHPTTGERLKGGTVTCYPLPRIFRKCQGIPAVDVSRVIYENDGLLPLDQSLPKGQPWGQVRPKKTDPFRLNH</sequence>
<protein>
    <submittedName>
        <fullName evidence="2">Mitochondrial export protein Som1</fullName>
    </submittedName>
</protein>
<dbReference type="EMBL" id="LN483124">
    <property type="protein sequence ID" value="CED82106.1"/>
    <property type="molecule type" value="Genomic_DNA"/>
</dbReference>
<name>A0A0F7SL20_PHARH</name>
<feature type="region of interest" description="Disordered" evidence="1">
    <location>
        <begin position="1"/>
        <end position="28"/>
    </location>
</feature>
<proteinExistence type="predicted"/>
<accession>A0A0F7SL20</accession>